<dbReference type="Pfam" id="PF12833">
    <property type="entry name" value="HTH_18"/>
    <property type="match status" value="1"/>
</dbReference>
<dbReference type="EMBL" id="BAABWD010000004">
    <property type="protein sequence ID" value="GAA6132739.1"/>
    <property type="molecule type" value="Genomic_DNA"/>
</dbReference>
<dbReference type="GO" id="GO:0005829">
    <property type="term" value="C:cytosol"/>
    <property type="evidence" value="ECO:0007669"/>
    <property type="project" value="TreeGrafter"/>
</dbReference>
<proteinExistence type="predicted"/>
<keyword evidence="1" id="KW-0805">Transcription regulation</keyword>
<dbReference type="AlphaFoldDB" id="A0A1H1W275"/>
<dbReference type="RefSeq" id="WP_092287722.1">
    <property type="nucleotide sequence ID" value="NZ_BAABWD010000004.1"/>
</dbReference>
<dbReference type="InterPro" id="IPR009057">
    <property type="entry name" value="Homeodomain-like_sf"/>
</dbReference>
<dbReference type="InterPro" id="IPR032687">
    <property type="entry name" value="AraC-type_N"/>
</dbReference>
<sequence>MATPLRVTGAWVQLLTDWLDSQQLPAPGLRLLLDSRAPADLVPMPLWQSMLEQAVALAPSRSLAALQVGAQIQPRHVGVLGYLLLACHDLAQGMAAYQRYERLFYGEDLVQVGLNADEVSLCWPAEASTGELADTVAIAALLSLLQRLLAASLRPCRVSFAFAAPAEAHAYEAFFGCPVRFSAGTTQVDFPIEVLALRLPRSDPGVQQMLDRQAQALLLALPASDAFARALQQCMLRLLPEGTLSLNRVAAELHLSVRSLQRRLEARGDTWSGLVDGLRQQLAQQYLADPALLLSDIALLLGFSEQSAFNRAFRRWNGDTPARARRRLLLHS</sequence>
<evidence type="ECO:0000313" key="5">
    <source>
        <dbReference type="EMBL" id="GAA6132739.1"/>
    </source>
</evidence>
<gene>
    <name evidence="5" type="ORF">NBRC116187_30990</name>
    <name evidence="6" type="ORF">SAMN05216271_3075</name>
</gene>
<protein>
    <submittedName>
        <fullName evidence="5">AraC family transcriptional regulator</fullName>
    </submittedName>
    <submittedName>
        <fullName evidence="6">AraC-type DNA-binding protein</fullName>
    </submittedName>
</protein>
<evidence type="ECO:0000313" key="6">
    <source>
        <dbReference type="EMBL" id="SDS91214.1"/>
    </source>
</evidence>
<keyword evidence="8" id="KW-1185">Reference proteome</keyword>
<reference evidence="6" key="1">
    <citation type="submission" date="2016-10" db="EMBL/GenBank/DDBJ databases">
        <authorList>
            <person name="de Groot N.N."/>
        </authorList>
    </citation>
    <scope>NUCLEOTIDE SEQUENCE [LARGE SCALE GENOMIC DNA]</scope>
    <source>
        <strain evidence="6">JCM 14963</strain>
    </source>
</reference>
<dbReference type="PANTHER" id="PTHR47894">
    <property type="entry name" value="HTH-TYPE TRANSCRIPTIONAL REGULATOR GADX"/>
    <property type="match status" value="1"/>
</dbReference>
<keyword evidence="2 6" id="KW-0238">DNA-binding</keyword>
<evidence type="ECO:0000313" key="8">
    <source>
        <dbReference type="Proteomes" id="UP001486808"/>
    </source>
</evidence>
<dbReference type="GO" id="GO:0000976">
    <property type="term" value="F:transcription cis-regulatory region binding"/>
    <property type="evidence" value="ECO:0007669"/>
    <property type="project" value="TreeGrafter"/>
</dbReference>
<evidence type="ECO:0000256" key="2">
    <source>
        <dbReference type="ARBA" id="ARBA00023125"/>
    </source>
</evidence>
<evidence type="ECO:0000256" key="1">
    <source>
        <dbReference type="ARBA" id="ARBA00023015"/>
    </source>
</evidence>
<dbReference type="InterPro" id="IPR018060">
    <property type="entry name" value="HTH_AraC"/>
</dbReference>
<organism evidence="6 7">
    <name type="scientific">Halopseudomonas sabulinigri</name>
    <dbReference type="NCBI Taxonomy" id="472181"/>
    <lineage>
        <taxon>Bacteria</taxon>
        <taxon>Pseudomonadati</taxon>
        <taxon>Pseudomonadota</taxon>
        <taxon>Gammaproteobacteria</taxon>
        <taxon>Pseudomonadales</taxon>
        <taxon>Pseudomonadaceae</taxon>
        <taxon>Halopseudomonas</taxon>
    </lineage>
</organism>
<evidence type="ECO:0000313" key="7">
    <source>
        <dbReference type="Proteomes" id="UP000243413"/>
    </source>
</evidence>
<dbReference type="Gene3D" id="1.10.10.60">
    <property type="entry name" value="Homeodomain-like"/>
    <property type="match status" value="1"/>
</dbReference>
<dbReference type="EMBL" id="LT629763">
    <property type="protein sequence ID" value="SDS91214.1"/>
    <property type="molecule type" value="Genomic_DNA"/>
</dbReference>
<name>A0A1H1W275_9GAMM</name>
<feature type="domain" description="HTH araC/xylS-type" evidence="4">
    <location>
        <begin position="229"/>
        <end position="327"/>
    </location>
</feature>
<accession>A0A1H1W275</accession>
<dbReference type="PROSITE" id="PS01124">
    <property type="entry name" value="HTH_ARAC_FAMILY_2"/>
    <property type="match status" value="1"/>
</dbReference>
<keyword evidence="3" id="KW-0804">Transcription</keyword>
<dbReference type="GO" id="GO:0003700">
    <property type="term" value="F:DNA-binding transcription factor activity"/>
    <property type="evidence" value="ECO:0007669"/>
    <property type="project" value="InterPro"/>
</dbReference>
<dbReference type="Pfam" id="PF12625">
    <property type="entry name" value="Arabinose_bd"/>
    <property type="match status" value="1"/>
</dbReference>
<dbReference type="SUPFAM" id="SSF46689">
    <property type="entry name" value="Homeodomain-like"/>
    <property type="match status" value="1"/>
</dbReference>
<dbReference type="OrthoDB" id="6506763at2"/>
<dbReference type="STRING" id="472181.SAMN05216271_3075"/>
<reference evidence="7" key="2">
    <citation type="submission" date="2016-10" db="EMBL/GenBank/DDBJ databases">
        <authorList>
            <person name="Varghese N."/>
            <person name="Submissions S."/>
        </authorList>
    </citation>
    <scope>NUCLEOTIDE SEQUENCE [LARGE SCALE GENOMIC DNA]</scope>
    <source>
        <strain evidence="7">JCM 14963</strain>
    </source>
</reference>
<dbReference type="PANTHER" id="PTHR47894:SF1">
    <property type="entry name" value="HTH-TYPE TRANSCRIPTIONAL REGULATOR VQSM"/>
    <property type="match status" value="1"/>
</dbReference>
<dbReference type="Proteomes" id="UP001486808">
    <property type="component" value="Unassembled WGS sequence"/>
</dbReference>
<evidence type="ECO:0000256" key="3">
    <source>
        <dbReference type="ARBA" id="ARBA00023163"/>
    </source>
</evidence>
<reference evidence="5 8" key="3">
    <citation type="submission" date="2024-04" db="EMBL/GenBank/DDBJ databases">
        <title>Draft genome sequence of Halopseudomonas sabulinigri NBRC 116187.</title>
        <authorList>
            <person name="Miyakawa T."/>
            <person name="Kusuya Y."/>
            <person name="Miura T."/>
        </authorList>
    </citation>
    <scope>NUCLEOTIDE SEQUENCE [LARGE SCALE GENOMIC DNA]</scope>
    <source>
        <strain evidence="5 8">4NH20-0042</strain>
    </source>
</reference>
<evidence type="ECO:0000259" key="4">
    <source>
        <dbReference type="PROSITE" id="PS01124"/>
    </source>
</evidence>
<dbReference type="Proteomes" id="UP000243413">
    <property type="component" value="Chromosome I"/>
</dbReference>
<dbReference type="SMART" id="SM00342">
    <property type="entry name" value="HTH_ARAC"/>
    <property type="match status" value="1"/>
</dbReference>